<keyword evidence="3" id="KW-1185">Reference proteome</keyword>
<proteinExistence type="predicted"/>
<feature type="transmembrane region" description="Helical" evidence="1">
    <location>
        <begin position="83"/>
        <end position="102"/>
    </location>
</feature>
<evidence type="ECO:0000313" key="2">
    <source>
        <dbReference type="EMBL" id="KAL1226931.1"/>
    </source>
</evidence>
<keyword evidence="1" id="KW-0812">Transmembrane</keyword>
<dbReference type="EMBL" id="JBEUSY010000554">
    <property type="protein sequence ID" value="KAL1226931.1"/>
    <property type="molecule type" value="Genomic_DNA"/>
</dbReference>
<organism evidence="2 3">
    <name type="scientific">Trichinella spiralis</name>
    <name type="common">Trichina worm</name>
    <dbReference type="NCBI Taxonomy" id="6334"/>
    <lineage>
        <taxon>Eukaryota</taxon>
        <taxon>Metazoa</taxon>
        <taxon>Ecdysozoa</taxon>
        <taxon>Nematoda</taxon>
        <taxon>Enoplea</taxon>
        <taxon>Dorylaimia</taxon>
        <taxon>Trichinellida</taxon>
        <taxon>Trichinellidae</taxon>
        <taxon>Trichinella</taxon>
    </lineage>
</organism>
<reference evidence="2 3" key="1">
    <citation type="submission" date="2024-07" db="EMBL/GenBank/DDBJ databases">
        <title>Enhanced genomic and transcriptomic resources for Trichinella pseudospiralis and T. spiralis underpin the discovery of pronounced molecular differences between stages and species.</title>
        <authorList>
            <person name="Pasi K.K."/>
            <person name="La Rosa G."/>
            <person name="Gomez-Morales M.A."/>
            <person name="Tosini F."/>
            <person name="Sumanam S."/>
            <person name="Young N.D."/>
            <person name="Chang B.C."/>
            <person name="Robin G.B."/>
        </authorList>
    </citation>
    <scope>NUCLEOTIDE SEQUENCE [LARGE SCALE GENOMIC DNA]</scope>
    <source>
        <strain evidence="2">ISS534</strain>
    </source>
</reference>
<name>A0ABR3K2F8_TRISP</name>
<dbReference type="Proteomes" id="UP001558632">
    <property type="component" value="Unassembled WGS sequence"/>
</dbReference>
<accession>A0ABR3K2F8</accession>
<keyword evidence="1" id="KW-1133">Transmembrane helix</keyword>
<sequence>MGPKGNIPDFQCVGTCGFCMFYRQFRRVRSALVLFRYCCLDWLFRNVYLPASGMPHLVYASKCSSLSRYPDYVHLTCSCNKQYVLLLYGGILFTSFQIFFFFSKAFSIS</sequence>
<gene>
    <name evidence="2" type="ORF">TSPI_06799</name>
</gene>
<protein>
    <submittedName>
        <fullName evidence="2">Cardosin-H</fullName>
    </submittedName>
</protein>
<evidence type="ECO:0000313" key="3">
    <source>
        <dbReference type="Proteomes" id="UP001558632"/>
    </source>
</evidence>
<keyword evidence="1" id="KW-0472">Membrane</keyword>
<comment type="caution">
    <text evidence="2">The sequence shown here is derived from an EMBL/GenBank/DDBJ whole genome shotgun (WGS) entry which is preliminary data.</text>
</comment>
<evidence type="ECO:0000256" key="1">
    <source>
        <dbReference type="SAM" id="Phobius"/>
    </source>
</evidence>